<accession>A0A2X1BW52</accession>
<dbReference type="GO" id="GO:0016740">
    <property type="term" value="F:transferase activity"/>
    <property type="evidence" value="ECO:0007669"/>
    <property type="project" value="UniProtKB-KW"/>
</dbReference>
<evidence type="ECO:0000313" key="2">
    <source>
        <dbReference type="EMBL" id="SPU45911.1"/>
    </source>
</evidence>
<feature type="transmembrane region" description="Helical" evidence="1">
    <location>
        <begin position="73"/>
        <end position="95"/>
    </location>
</feature>
<keyword evidence="1" id="KW-1133">Transmembrane helix</keyword>
<keyword evidence="1" id="KW-0812">Transmembrane</keyword>
<name>A0A2X1BW52_BREDI</name>
<proteinExistence type="predicted"/>
<sequence>MFYLLYLYYADIAQEYPLLHLIQYQTVRVALAMATAMIVAVAMGSRFINWIRAKQGRGQPIRDDGPVSHLSKVGTPTMGGLMILAGIGVAVLLWAT</sequence>
<dbReference type="Pfam" id="PF10555">
    <property type="entry name" value="MraY_sig1"/>
    <property type="match status" value="1"/>
</dbReference>
<protein>
    <submittedName>
        <fullName evidence="2">Phospho-N-acetylmuramoyl-pentapeptide-transferase</fullName>
        <ecNumber evidence="2">2.7.8.13</ecNumber>
    </submittedName>
</protein>
<feature type="transmembrane region" description="Helical" evidence="1">
    <location>
        <begin position="29"/>
        <end position="52"/>
    </location>
</feature>
<dbReference type="InterPro" id="IPR018480">
    <property type="entry name" value="PNAcMuramoyl-5peptid_Trfase_CS"/>
</dbReference>
<dbReference type="Proteomes" id="UP000250358">
    <property type="component" value="Unassembled WGS sequence"/>
</dbReference>
<dbReference type="PROSITE" id="PS01347">
    <property type="entry name" value="MRAY_1"/>
    <property type="match status" value="1"/>
</dbReference>
<keyword evidence="1" id="KW-0472">Membrane</keyword>
<dbReference type="EMBL" id="UAQM01000022">
    <property type="protein sequence ID" value="SPU45911.1"/>
    <property type="molecule type" value="Genomic_DNA"/>
</dbReference>
<evidence type="ECO:0000256" key="1">
    <source>
        <dbReference type="SAM" id="Phobius"/>
    </source>
</evidence>
<dbReference type="EC" id="2.7.8.13" evidence="2"/>
<keyword evidence="2" id="KW-0808">Transferase</keyword>
<dbReference type="AlphaFoldDB" id="A0A2X1BW52"/>
<organism evidence="2 3">
    <name type="scientific">Brevundimonas diminuta</name>
    <name type="common">Pseudomonas diminuta</name>
    <dbReference type="NCBI Taxonomy" id="293"/>
    <lineage>
        <taxon>Bacteria</taxon>
        <taxon>Pseudomonadati</taxon>
        <taxon>Pseudomonadota</taxon>
        <taxon>Alphaproteobacteria</taxon>
        <taxon>Caulobacterales</taxon>
        <taxon>Caulobacteraceae</taxon>
        <taxon>Brevundimonas</taxon>
    </lineage>
</organism>
<reference evidence="2 3" key="1">
    <citation type="submission" date="2018-06" db="EMBL/GenBank/DDBJ databases">
        <authorList>
            <consortium name="Pathogen Informatics"/>
            <person name="Doyle S."/>
        </authorList>
    </citation>
    <scope>NUCLEOTIDE SEQUENCE [LARGE SCALE GENOMIC DNA]</scope>
    <source>
        <strain evidence="2 3">NCTC11165</strain>
    </source>
</reference>
<evidence type="ECO:0000313" key="3">
    <source>
        <dbReference type="Proteomes" id="UP000250358"/>
    </source>
</evidence>
<gene>
    <name evidence="2" type="primary">mraY_2</name>
    <name evidence="2" type="ORF">NCTC11165_02234</name>
</gene>